<protein>
    <submittedName>
        <fullName evidence="1">Uncharacterized protein</fullName>
    </submittedName>
</protein>
<comment type="caution">
    <text evidence="1">The sequence shown here is derived from an EMBL/GenBank/DDBJ whole genome shotgun (WGS) entry which is preliminary data.</text>
</comment>
<name>A0ACB8TF12_9AGAM</name>
<dbReference type="EMBL" id="MU277191">
    <property type="protein sequence ID" value="KAI0066996.1"/>
    <property type="molecule type" value="Genomic_DNA"/>
</dbReference>
<keyword evidence="2" id="KW-1185">Reference proteome</keyword>
<sequence>MARGAEGMRHWPGAREHVAGDAAAGDRGEGGAARAVGGGGEHGSRTAAAASPPAEGPPAEGAPEKSTKKRAKAPFRAWKRIRKVVSGSMRLHRRASPDVGAMTRATDRGSMPQCDETEHGVRFCYCRRFRQWSRAPYPRRERDDAGHRYSYSNARRPRPRAWEASAGEGSGRVAAPTERVQESSYGSGANPARIADGGRDACYGH</sequence>
<reference evidence="1" key="2">
    <citation type="journal article" date="2022" name="New Phytol.">
        <title>Evolutionary transition to the ectomycorrhizal habit in the genomes of a hyperdiverse lineage of mushroom-forming fungi.</title>
        <authorList>
            <person name="Looney B."/>
            <person name="Miyauchi S."/>
            <person name="Morin E."/>
            <person name="Drula E."/>
            <person name="Courty P.E."/>
            <person name="Kohler A."/>
            <person name="Kuo A."/>
            <person name="LaButti K."/>
            <person name="Pangilinan J."/>
            <person name="Lipzen A."/>
            <person name="Riley R."/>
            <person name="Andreopoulos W."/>
            <person name="He G."/>
            <person name="Johnson J."/>
            <person name="Nolan M."/>
            <person name="Tritt A."/>
            <person name="Barry K.W."/>
            <person name="Grigoriev I.V."/>
            <person name="Nagy L.G."/>
            <person name="Hibbett D."/>
            <person name="Henrissat B."/>
            <person name="Matheny P.B."/>
            <person name="Labbe J."/>
            <person name="Martin F.M."/>
        </authorList>
    </citation>
    <scope>NUCLEOTIDE SEQUENCE</scope>
    <source>
        <strain evidence="1">HHB10654</strain>
    </source>
</reference>
<gene>
    <name evidence="1" type="ORF">BV25DRAFT_1268108</name>
</gene>
<evidence type="ECO:0000313" key="1">
    <source>
        <dbReference type="EMBL" id="KAI0066996.1"/>
    </source>
</evidence>
<reference evidence="1" key="1">
    <citation type="submission" date="2021-03" db="EMBL/GenBank/DDBJ databases">
        <authorList>
            <consortium name="DOE Joint Genome Institute"/>
            <person name="Ahrendt S."/>
            <person name="Looney B.P."/>
            <person name="Miyauchi S."/>
            <person name="Morin E."/>
            <person name="Drula E."/>
            <person name="Courty P.E."/>
            <person name="Chicoki N."/>
            <person name="Fauchery L."/>
            <person name="Kohler A."/>
            <person name="Kuo A."/>
            <person name="Labutti K."/>
            <person name="Pangilinan J."/>
            <person name="Lipzen A."/>
            <person name="Riley R."/>
            <person name="Andreopoulos W."/>
            <person name="He G."/>
            <person name="Johnson J."/>
            <person name="Barry K.W."/>
            <person name="Grigoriev I.V."/>
            <person name="Nagy L."/>
            <person name="Hibbett D."/>
            <person name="Henrissat B."/>
            <person name="Matheny P.B."/>
            <person name="Labbe J."/>
            <person name="Martin F."/>
        </authorList>
    </citation>
    <scope>NUCLEOTIDE SEQUENCE</scope>
    <source>
        <strain evidence="1">HHB10654</strain>
    </source>
</reference>
<organism evidence="1 2">
    <name type="scientific">Artomyces pyxidatus</name>
    <dbReference type="NCBI Taxonomy" id="48021"/>
    <lineage>
        <taxon>Eukaryota</taxon>
        <taxon>Fungi</taxon>
        <taxon>Dikarya</taxon>
        <taxon>Basidiomycota</taxon>
        <taxon>Agaricomycotina</taxon>
        <taxon>Agaricomycetes</taxon>
        <taxon>Russulales</taxon>
        <taxon>Auriscalpiaceae</taxon>
        <taxon>Artomyces</taxon>
    </lineage>
</organism>
<proteinExistence type="predicted"/>
<dbReference type="Proteomes" id="UP000814140">
    <property type="component" value="Unassembled WGS sequence"/>
</dbReference>
<evidence type="ECO:0000313" key="2">
    <source>
        <dbReference type="Proteomes" id="UP000814140"/>
    </source>
</evidence>
<accession>A0ACB8TF12</accession>